<evidence type="ECO:0000313" key="1">
    <source>
        <dbReference type="EMBL" id="KAA5609897.1"/>
    </source>
</evidence>
<keyword evidence="2" id="KW-1185">Reference proteome</keyword>
<gene>
    <name evidence="1" type="ORF">F1189_22190</name>
</gene>
<proteinExistence type="predicted"/>
<dbReference type="EMBL" id="VWPK01000042">
    <property type="protein sequence ID" value="KAA5609897.1"/>
    <property type="molecule type" value="Genomic_DNA"/>
</dbReference>
<dbReference type="Proteomes" id="UP000325255">
    <property type="component" value="Unassembled WGS sequence"/>
</dbReference>
<organism evidence="1 2">
    <name type="scientific">Rhodovastum atsumiense</name>
    <dbReference type="NCBI Taxonomy" id="504468"/>
    <lineage>
        <taxon>Bacteria</taxon>
        <taxon>Pseudomonadati</taxon>
        <taxon>Pseudomonadota</taxon>
        <taxon>Alphaproteobacteria</taxon>
        <taxon>Acetobacterales</taxon>
        <taxon>Acetobacteraceae</taxon>
        <taxon>Rhodovastum</taxon>
    </lineage>
</organism>
<name>A0A5M6IPL3_9PROT</name>
<reference evidence="1 2" key="1">
    <citation type="submission" date="2019-09" db="EMBL/GenBank/DDBJ databases">
        <title>Genome sequence of Rhodovastum atsumiense, a diverse member of the Acetobacteraceae family of non-sulfur purple photosynthetic bacteria.</title>
        <authorList>
            <person name="Meyer T."/>
            <person name="Kyndt J."/>
        </authorList>
    </citation>
    <scope>NUCLEOTIDE SEQUENCE [LARGE SCALE GENOMIC DNA]</scope>
    <source>
        <strain evidence="1 2">DSM 21279</strain>
    </source>
</reference>
<sequence>MKPPSLKLLCDVAGVTAQERCVDARLGLVISATGLRKLARIAPDEPTREILLRTAAELSRAKWRVVAGGRGAA</sequence>
<protein>
    <submittedName>
        <fullName evidence="1">Uncharacterized protein</fullName>
    </submittedName>
</protein>
<dbReference type="AlphaFoldDB" id="A0A5M6IPL3"/>
<evidence type="ECO:0000313" key="2">
    <source>
        <dbReference type="Proteomes" id="UP000325255"/>
    </source>
</evidence>
<comment type="caution">
    <text evidence="1">The sequence shown here is derived from an EMBL/GenBank/DDBJ whole genome shotgun (WGS) entry which is preliminary data.</text>
</comment>
<accession>A0A5M6IPL3</accession>
<dbReference type="RefSeq" id="WP_150043066.1">
    <property type="nucleotide sequence ID" value="NZ_OW485601.1"/>
</dbReference>